<comment type="similarity">
    <text evidence="10">Belongs to the G-protein coupled receptor 1 family.</text>
</comment>
<dbReference type="PRINTS" id="PR00237">
    <property type="entry name" value="GPCRRHODOPSN"/>
</dbReference>
<evidence type="ECO:0000313" key="14">
    <source>
        <dbReference type="Proteomes" id="UP001159428"/>
    </source>
</evidence>
<feature type="transmembrane region" description="Helical" evidence="11">
    <location>
        <begin position="103"/>
        <end position="124"/>
    </location>
</feature>
<evidence type="ECO:0000256" key="10">
    <source>
        <dbReference type="RuleBase" id="RU000688"/>
    </source>
</evidence>
<comment type="subcellular location">
    <subcellularLocation>
        <location evidence="1">Cell membrane</location>
        <topology evidence="1">Multi-pass membrane protein</topology>
    </subcellularLocation>
</comment>
<dbReference type="GO" id="GO:0005886">
    <property type="term" value="C:plasma membrane"/>
    <property type="evidence" value="ECO:0007669"/>
    <property type="project" value="UniProtKB-SubCell"/>
</dbReference>
<organism evidence="13 14">
    <name type="scientific">Pocillopora meandrina</name>
    <dbReference type="NCBI Taxonomy" id="46732"/>
    <lineage>
        <taxon>Eukaryota</taxon>
        <taxon>Metazoa</taxon>
        <taxon>Cnidaria</taxon>
        <taxon>Anthozoa</taxon>
        <taxon>Hexacorallia</taxon>
        <taxon>Scleractinia</taxon>
        <taxon>Astrocoeniina</taxon>
        <taxon>Pocilloporidae</taxon>
        <taxon>Pocillopora</taxon>
    </lineage>
</organism>
<dbReference type="CDD" id="cd00637">
    <property type="entry name" value="7tm_classA_rhodopsin-like"/>
    <property type="match status" value="1"/>
</dbReference>
<evidence type="ECO:0000256" key="6">
    <source>
        <dbReference type="ARBA" id="ARBA00023136"/>
    </source>
</evidence>
<dbReference type="GO" id="GO:0004930">
    <property type="term" value="F:G protein-coupled receptor activity"/>
    <property type="evidence" value="ECO:0007669"/>
    <property type="project" value="UniProtKB-KW"/>
</dbReference>
<keyword evidence="4 11" id="KW-1133">Transmembrane helix</keyword>
<evidence type="ECO:0000256" key="4">
    <source>
        <dbReference type="ARBA" id="ARBA00022989"/>
    </source>
</evidence>
<sequence>MVNNTSCSALNTSSVISPSKAEGIALCSAFILTSVFSVAGNSLTLFLFAVNKRLRKKSLFLVMNMAFADFMVGILCLPIYIYFVGGYFQLWTNQWEEIHSSGYYTFIDNTFTQASIISAAFISCERFYAVYWPLKHRTLMRAHRIAVILAWILAFVISGLLSGLWLSVSTPKYSIFLWAPYILILTFVICSGNLCIWRKLRRGILASQRNKSAPNKRLTKTLLFVSIISLFSWLPLVFTNIWLMLTSITSISLEIYFMVNVINYSNAFINPVVYVLRIPEFRQALGMCSLRRGRAKMERKDRGNNMTGVLTPSSELKTFRKDSRNQQGVQFTTREDIAEDVLDTEL</sequence>
<dbReference type="SMART" id="SM01381">
    <property type="entry name" value="7TM_GPCR_Srsx"/>
    <property type="match status" value="1"/>
</dbReference>
<keyword evidence="8" id="KW-0325">Glycoprotein</keyword>
<keyword evidence="9 10" id="KW-0807">Transducer</keyword>
<evidence type="ECO:0000256" key="11">
    <source>
        <dbReference type="SAM" id="Phobius"/>
    </source>
</evidence>
<gene>
    <name evidence="13" type="ORF">PMEA_00018714</name>
</gene>
<name>A0AAU9X6Y7_9CNID</name>
<feature type="transmembrane region" description="Helical" evidence="11">
    <location>
        <begin position="178"/>
        <end position="200"/>
    </location>
</feature>
<keyword evidence="5 10" id="KW-0297">G-protein coupled receptor</keyword>
<keyword evidence="2" id="KW-1003">Cell membrane</keyword>
<dbReference type="InterPro" id="IPR017452">
    <property type="entry name" value="GPCR_Rhodpsn_7TM"/>
</dbReference>
<keyword evidence="3 10" id="KW-0812">Transmembrane</keyword>
<evidence type="ECO:0000259" key="12">
    <source>
        <dbReference type="PROSITE" id="PS50262"/>
    </source>
</evidence>
<accession>A0AAU9X6Y7</accession>
<feature type="transmembrane region" description="Helical" evidence="11">
    <location>
        <begin position="60"/>
        <end position="83"/>
    </location>
</feature>
<evidence type="ECO:0000256" key="5">
    <source>
        <dbReference type="ARBA" id="ARBA00023040"/>
    </source>
</evidence>
<dbReference type="PROSITE" id="PS00237">
    <property type="entry name" value="G_PROTEIN_RECEP_F1_1"/>
    <property type="match status" value="1"/>
</dbReference>
<evidence type="ECO:0000256" key="7">
    <source>
        <dbReference type="ARBA" id="ARBA00023170"/>
    </source>
</evidence>
<evidence type="ECO:0000256" key="8">
    <source>
        <dbReference type="ARBA" id="ARBA00023180"/>
    </source>
</evidence>
<feature type="transmembrane region" description="Helical" evidence="11">
    <location>
        <begin position="255"/>
        <end position="276"/>
    </location>
</feature>
<feature type="domain" description="G-protein coupled receptors family 1 profile" evidence="12">
    <location>
        <begin position="40"/>
        <end position="274"/>
    </location>
</feature>
<proteinExistence type="inferred from homology"/>
<feature type="transmembrane region" description="Helical" evidence="11">
    <location>
        <begin position="221"/>
        <end position="243"/>
    </location>
</feature>
<dbReference type="Gene3D" id="1.20.1070.10">
    <property type="entry name" value="Rhodopsin 7-helix transmembrane proteins"/>
    <property type="match status" value="1"/>
</dbReference>
<protein>
    <recommendedName>
        <fullName evidence="12">G-protein coupled receptors family 1 profile domain-containing protein</fullName>
    </recommendedName>
</protein>
<feature type="transmembrane region" description="Helical" evidence="11">
    <location>
        <begin position="23"/>
        <end position="48"/>
    </location>
</feature>
<dbReference type="InterPro" id="IPR000276">
    <property type="entry name" value="GPCR_Rhodpsn"/>
</dbReference>
<reference evidence="13 14" key="1">
    <citation type="submission" date="2022-05" db="EMBL/GenBank/DDBJ databases">
        <authorList>
            <consortium name="Genoscope - CEA"/>
            <person name="William W."/>
        </authorList>
    </citation>
    <scope>NUCLEOTIDE SEQUENCE [LARGE SCALE GENOMIC DNA]</scope>
</reference>
<feature type="transmembrane region" description="Helical" evidence="11">
    <location>
        <begin position="145"/>
        <end position="166"/>
    </location>
</feature>
<evidence type="ECO:0000256" key="3">
    <source>
        <dbReference type="ARBA" id="ARBA00022692"/>
    </source>
</evidence>
<keyword evidence="7 10" id="KW-0675">Receptor</keyword>
<evidence type="ECO:0000256" key="1">
    <source>
        <dbReference type="ARBA" id="ARBA00004651"/>
    </source>
</evidence>
<keyword evidence="6 11" id="KW-0472">Membrane</keyword>
<keyword evidence="14" id="KW-1185">Reference proteome</keyword>
<dbReference type="PROSITE" id="PS50262">
    <property type="entry name" value="G_PROTEIN_RECEP_F1_2"/>
    <property type="match status" value="1"/>
</dbReference>
<dbReference type="AlphaFoldDB" id="A0AAU9X6Y7"/>
<dbReference type="PANTHER" id="PTHR24246:SF27">
    <property type="entry name" value="ADENOSINE RECEPTOR, ISOFORM A"/>
    <property type="match status" value="1"/>
</dbReference>
<dbReference type="SUPFAM" id="SSF81321">
    <property type="entry name" value="Family A G protein-coupled receptor-like"/>
    <property type="match status" value="1"/>
</dbReference>
<dbReference type="Pfam" id="PF00001">
    <property type="entry name" value="7tm_1"/>
    <property type="match status" value="1"/>
</dbReference>
<dbReference type="PANTHER" id="PTHR24246">
    <property type="entry name" value="OLFACTORY RECEPTOR AND ADENOSINE RECEPTOR"/>
    <property type="match status" value="1"/>
</dbReference>
<comment type="caution">
    <text evidence="13">The sequence shown here is derived from an EMBL/GenBank/DDBJ whole genome shotgun (WGS) entry which is preliminary data.</text>
</comment>
<evidence type="ECO:0000313" key="13">
    <source>
        <dbReference type="EMBL" id="CAH3138988.1"/>
    </source>
</evidence>
<evidence type="ECO:0000256" key="2">
    <source>
        <dbReference type="ARBA" id="ARBA00022475"/>
    </source>
</evidence>
<evidence type="ECO:0000256" key="9">
    <source>
        <dbReference type="ARBA" id="ARBA00023224"/>
    </source>
</evidence>
<dbReference type="EMBL" id="CALNXJ010000032">
    <property type="protein sequence ID" value="CAH3138988.1"/>
    <property type="molecule type" value="Genomic_DNA"/>
</dbReference>
<dbReference type="Proteomes" id="UP001159428">
    <property type="component" value="Unassembled WGS sequence"/>
</dbReference>